<sequence>MKRILLLAAAWACCALGVAGIAIPVLPTTPLLLAATFLFARSSPRLHAWIVSSRLYCLYVAPFKAAGGMPLAAKAKALLMTYAVMGISAYLVQKPVVWAILACCAVLIAYIILVRVPSVKSERVAALRSARTKAE</sequence>
<reference evidence="2" key="1">
    <citation type="submission" date="2020-10" db="EMBL/GenBank/DDBJ databases">
        <authorList>
            <person name="Gilroy R."/>
        </authorList>
    </citation>
    <scope>NUCLEOTIDE SEQUENCE</scope>
    <source>
        <strain evidence="2">ChiGjej1B1-2707</strain>
    </source>
</reference>
<feature type="transmembrane region" description="Helical" evidence="1">
    <location>
        <begin position="46"/>
        <end position="63"/>
    </location>
</feature>
<protein>
    <submittedName>
        <fullName evidence="2">YbaN family protein</fullName>
    </submittedName>
</protein>
<evidence type="ECO:0000256" key="1">
    <source>
        <dbReference type="SAM" id="Phobius"/>
    </source>
</evidence>
<keyword evidence="1" id="KW-0472">Membrane</keyword>
<accession>A0A9D0ZZT9</accession>
<dbReference type="GO" id="GO:0005886">
    <property type="term" value="C:plasma membrane"/>
    <property type="evidence" value="ECO:0007669"/>
    <property type="project" value="TreeGrafter"/>
</dbReference>
<feature type="transmembrane region" description="Helical" evidence="1">
    <location>
        <begin position="75"/>
        <end position="92"/>
    </location>
</feature>
<gene>
    <name evidence="2" type="ORF">IAA69_02840</name>
</gene>
<dbReference type="InterPro" id="IPR007401">
    <property type="entry name" value="DUF454"/>
</dbReference>
<organism evidence="2 3">
    <name type="scientific">Candidatus Aveggerthella stercoripullorum</name>
    <dbReference type="NCBI Taxonomy" id="2840688"/>
    <lineage>
        <taxon>Bacteria</taxon>
        <taxon>Bacillati</taxon>
        <taxon>Actinomycetota</taxon>
        <taxon>Coriobacteriia</taxon>
        <taxon>Eggerthellales</taxon>
        <taxon>Eggerthellaceae</taxon>
        <taxon>Eggerthellaceae incertae sedis</taxon>
        <taxon>Candidatus Aveggerthella</taxon>
    </lineage>
</organism>
<dbReference type="PIRSF" id="PIRSF016789">
    <property type="entry name" value="DUF454"/>
    <property type="match status" value="1"/>
</dbReference>
<dbReference type="PANTHER" id="PTHR35813">
    <property type="entry name" value="INNER MEMBRANE PROTEIN YBAN"/>
    <property type="match status" value="1"/>
</dbReference>
<keyword evidence="1" id="KW-1133">Transmembrane helix</keyword>
<dbReference type="PANTHER" id="PTHR35813:SF1">
    <property type="entry name" value="INNER MEMBRANE PROTEIN YBAN"/>
    <property type="match status" value="1"/>
</dbReference>
<dbReference type="Pfam" id="PF04304">
    <property type="entry name" value="DUF454"/>
    <property type="match status" value="1"/>
</dbReference>
<evidence type="ECO:0000313" key="2">
    <source>
        <dbReference type="EMBL" id="HIR01184.1"/>
    </source>
</evidence>
<feature type="transmembrane region" description="Helical" evidence="1">
    <location>
        <begin position="98"/>
        <end position="116"/>
    </location>
</feature>
<evidence type="ECO:0000313" key="3">
    <source>
        <dbReference type="Proteomes" id="UP000824261"/>
    </source>
</evidence>
<reference evidence="2" key="2">
    <citation type="journal article" date="2021" name="PeerJ">
        <title>Extensive microbial diversity within the chicken gut microbiome revealed by metagenomics and culture.</title>
        <authorList>
            <person name="Gilroy R."/>
            <person name="Ravi A."/>
            <person name="Getino M."/>
            <person name="Pursley I."/>
            <person name="Horton D.L."/>
            <person name="Alikhan N.F."/>
            <person name="Baker D."/>
            <person name="Gharbi K."/>
            <person name="Hall N."/>
            <person name="Watson M."/>
            <person name="Adriaenssens E.M."/>
            <person name="Foster-Nyarko E."/>
            <person name="Jarju S."/>
            <person name="Secka A."/>
            <person name="Antonio M."/>
            <person name="Oren A."/>
            <person name="Chaudhuri R.R."/>
            <person name="La Ragione R."/>
            <person name="Hildebrand F."/>
            <person name="Pallen M.J."/>
        </authorList>
    </citation>
    <scope>NUCLEOTIDE SEQUENCE</scope>
    <source>
        <strain evidence="2">ChiGjej1B1-2707</strain>
    </source>
</reference>
<dbReference type="Proteomes" id="UP000824261">
    <property type="component" value="Unassembled WGS sequence"/>
</dbReference>
<comment type="caution">
    <text evidence="2">The sequence shown here is derived from an EMBL/GenBank/DDBJ whole genome shotgun (WGS) entry which is preliminary data.</text>
</comment>
<name>A0A9D0ZZT9_9ACTN</name>
<proteinExistence type="predicted"/>
<dbReference type="EMBL" id="DVGB01000034">
    <property type="protein sequence ID" value="HIR01184.1"/>
    <property type="molecule type" value="Genomic_DNA"/>
</dbReference>
<keyword evidence="1" id="KW-0812">Transmembrane</keyword>
<dbReference type="AlphaFoldDB" id="A0A9D0ZZT9"/>